<keyword evidence="3" id="KW-1185">Reference proteome</keyword>
<dbReference type="Pfam" id="PF02514">
    <property type="entry name" value="CobN-Mg_chel"/>
    <property type="match status" value="1"/>
</dbReference>
<evidence type="ECO:0000313" key="3">
    <source>
        <dbReference type="Proteomes" id="UP001144297"/>
    </source>
</evidence>
<accession>A0A9W6LKT7</accession>
<dbReference type="EMBL" id="BSDX01000001">
    <property type="protein sequence ID" value="GLI53628.1"/>
    <property type="molecule type" value="Genomic_DNA"/>
</dbReference>
<dbReference type="Proteomes" id="UP001144297">
    <property type="component" value="Unassembled WGS sequence"/>
</dbReference>
<feature type="domain" description="CobN/magnesium chelatase" evidence="1">
    <location>
        <begin position="107"/>
        <end position="818"/>
    </location>
</feature>
<evidence type="ECO:0000259" key="1">
    <source>
        <dbReference type="Pfam" id="PF02514"/>
    </source>
</evidence>
<name>A0A9W6LKT7_9BACT</name>
<dbReference type="InterPro" id="IPR003672">
    <property type="entry name" value="CobN/Mg_chltase"/>
</dbReference>
<comment type="caution">
    <text evidence="2">The sequence shown here is derived from an EMBL/GenBank/DDBJ whole genome shotgun (WGS) entry which is preliminary data.</text>
</comment>
<reference evidence="2" key="1">
    <citation type="submission" date="2022-12" db="EMBL/GenBank/DDBJ databases">
        <title>Reference genome sequencing for broad-spectrum identification of bacterial and archaeal isolates by mass spectrometry.</title>
        <authorList>
            <person name="Sekiguchi Y."/>
            <person name="Tourlousse D.M."/>
        </authorList>
    </citation>
    <scope>NUCLEOTIDE SEQUENCE</scope>
    <source>
        <strain evidence="2">TSL-P1</strain>
    </source>
</reference>
<dbReference type="PANTHER" id="PTHR44119:SF7">
    <property type="entry name" value="MAGNESIUM CHELATASE SUBUNIT"/>
    <property type="match status" value="1"/>
</dbReference>
<gene>
    <name evidence="2" type="ORF">TISLANDTSLP1_13210</name>
</gene>
<evidence type="ECO:0000313" key="2">
    <source>
        <dbReference type="EMBL" id="GLI53628.1"/>
    </source>
</evidence>
<proteinExistence type="predicted"/>
<organism evidence="2 3">
    <name type="scientific">Thermodesulfovibrio yellowstonii</name>
    <dbReference type="NCBI Taxonomy" id="28262"/>
    <lineage>
        <taxon>Bacteria</taxon>
        <taxon>Pseudomonadati</taxon>
        <taxon>Nitrospirota</taxon>
        <taxon>Thermodesulfovibrionia</taxon>
        <taxon>Thermodesulfovibrionales</taxon>
        <taxon>Thermodesulfovibrionaceae</taxon>
        <taxon>Thermodesulfovibrio</taxon>
    </lineage>
</organism>
<dbReference type="CDD" id="cd10150">
    <property type="entry name" value="CobN_like"/>
    <property type="match status" value="1"/>
</dbReference>
<dbReference type="AlphaFoldDB" id="A0A9W6LKT7"/>
<dbReference type="PANTHER" id="PTHR44119">
    <property type="entry name" value="MAGNESIUM-CHELATASE SUBUNIT CHLH, CHLOROPLASTIC"/>
    <property type="match status" value="1"/>
</dbReference>
<protein>
    <recommendedName>
        <fullName evidence="1">CobN/magnesium chelatase domain-containing protein</fullName>
    </recommendedName>
</protein>
<sequence>MLKILAVIWQSYYNIVLQVSKNIKDLSLKVYSARVLDAEPERLEEVFKDMEEAEIIFLYRSNEAVWEEIEKRIKSEQTKAKVVCLGHDPSYWMLSNVEPELLSKAYSYLVINGEKNITNMFRFLVNKLLDNDISYEEPEQIPWEGLYHPDADRIFTNVDEYLEWYGSRRFLGTKVSRNDILSSYPKGQDADSLLTERPTIGILFSRHYWINGNTEVEDLLIKELEERGFNVIAAFAYSVKDNALGTKGSGEVVLEWFIDRKGKPRIDGFIKLISFFLGTSREKRMDNTDVASDGVEILKRLNVPVFCPVSSYYKTIDEWEKEELNLDIGWSIALPEFEGVIEPVIVSAQVEGEESERRKMPIRERVNKFVDRICRWIELKRTPVNERKVAFVLHNNPCASVEATVGSAAHLDSLESVAEIMKKMKEVGYIVDPPESGKALIDEIMNKKAISEFRWTTVEEIVEKGGAIAFIDKEKYMEWFNEIPEKTRLRMIDSWGEPPGEHKNGIPPAMVYNGKIVITGLRFGNVLIMVQPKRGCAGARCDGQVCRILHDPDTPPPHQYVATYKWLSREFKAHAVVHVGTHGNLEFLPGKGVGLSSACFPDITIDTMPHLYIYNADNPPEGTIAKRRSYAVLVNHMQTVLTEGGLYDELMELDRLLGEYEEAKRKEPARLHTLEHMIIHAIAKAKLDKEIKILWHGKKVCLSELSHEELHQIPFEKIVEETHIKLSLIRNSQIQDGMHIFGKLPEGDRRVDFIYSIMRYDAGQELSLRKEIAKLLGYDWEEILANSQKIDPLTGKAFGAISEEIDKIGKELVKKVLMEVSV</sequence>